<dbReference type="KEGG" id="dtm:BJL86_1017"/>
<name>A0A173LML5_9ACTN</name>
<evidence type="ECO:0000259" key="1">
    <source>
        <dbReference type="Pfam" id="PF00535"/>
    </source>
</evidence>
<reference evidence="2 3" key="1">
    <citation type="submission" date="2016-06" db="EMBL/GenBank/DDBJ databases">
        <title>Complete genome sequence of a saline-alkali tolerant type strain Dietzia timorensis ID05-A0528T.</title>
        <authorList>
            <person name="Wu X."/>
        </authorList>
    </citation>
    <scope>NUCLEOTIDE SEQUENCE [LARGE SCALE GENOMIC DNA]</scope>
    <source>
        <strain evidence="2 3">ID05-A0528</strain>
    </source>
</reference>
<sequence length="298" mass="32780">MVASVTPRLAVITVTFSPGKHLEALIDSIGKATSRETVVVCADNGSTDDSPQRAAESHDHVEFYPTGGNLGYGTAINRAYEWLSGPAFAGRIDAEWILVVNPDVEFGPGSIDTLVDAGRRCPRGGAFGPRIVEGDGSTYPSARAVPRLRTGIGHALFGTVWPANPWSRDYRQGEEMDHERLAGWLSGSCLLIRREAFEAVGGFDERYFMYFEDTDLGDRLHRAGWDNVYVPGAVINHDQGHAANAVPEKMLPAHHASAYRFQADRHRGPLLAPLRWTLWLGLRLRQRVALRAAQRAPK</sequence>
<dbReference type="RefSeq" id="WP_067477864.1">
    <property type="nucleotide sequence ID" value="NZ_CP015961.1"/>
</dbReference>
<protein>
    <submittedName>
        <fullName evidence="2">N-acetylglucosaminyl-diphospho-decaprenol L-rhamnosyltransferase</fullName>
    </submittedName>
</protein>
<dbReference type="PANTHER" id="PTHR43179">
    <property type="entry name" value="RHAMNOSYLTRANSFERASE WBBL"/>
    <property type="match status" value="1"/>
</dbReference>
<dbReference type="STRING" id="499555.BJL86_1017"/>
<dbReference type="SUPFAM" id="SSF53448">
    <property type="entry name" value="Nucleotide-diphospho-sugar transferases"/>
    <property type="match status" value="1"/>
</dbReference>
<proteinExistence type="predicted"/>
<feature type="domain" description="Glycosyltransferase 2-like" evidence="1">
    <location>
        <begin position="11"/>
        <end position="200"/>
    </location>
</feature>
<dbReference type="InterPro" id="IPR001173">
    <property type="entry name" value="Glyco_trans_2-like"/>
</dbReference>
<dbReference type="GO" id="GO:0016740">
    <property type="term" value="F:transferase activity"/>
    <property type="evidence" value="ECO:0007669"/>
    <property type="project" value="UniProtKB-KW"/>
</dbReference>
<gene>
    <name evidence="2" type="ORF">BJL86_1017</name>
</gene>
<keyword evidence="3" id="KW-1185">Reference proteome</keyword>
<dbReference type="CDD" id="cd04186">
    <property type="entry name" value="GT_2_like_c"/>
    <property type="match status" value="1"/>
</dbReference>
<dbReference type="OrthoDB" id="9771846at2"/>
<dbReference type="EMBL" id="CP015961">
    <property type="protein sequence ID" value="ANI91810.1"/>
    <property type="molecule type" value="Genomic_DNA"/>
</dbReference>
<dbReference type="AlphaFoldDB" id="A0A173LML5"/>
<dbReference type="PANTHER" id="PTHR43179:SF7">
    <property type="entry name" value="RHAMNOSYLTRANSFERASE WBBL"/>
    <property type="match status" value="1"/>
</dbReference>
<dbReference type="Gene3D" id="3.90.550.10">
    <property type="entry name" value="Spore Coat Polysaccharide Biosynthesis Protein SpsA, Chain A"/>
    <property type="match status" value="1"/>
</dbReference>
<evidence type="ECO:0000313" key="3">
    <source>
        <dbReference type="Proteomes" id="UP000186104"/>
    </source>
</evidence>
<dbReference type="InterPro" id="IPR029044">
    <property type="entry name" value="Nucleotide-diphossugar_trans"/>
</dbReference>
<dbReference type="Proteomes" id="UP000186104">
    <property type="component" value="Chromosome"/>
</dbReference>
<accession>A0A173LML5</accession>
<keyword evidence="2" id="KW-0808">Transferase</keyword>
<dbReference type="Pfam" id="PF00535">
    <property type="entry name" value="Glycos_transf_2"/>
    <property type="match status" value="1"/>
</dbReference>
<organism evidence="2 3">
    <name type="scientific">Dietzia timorensis</name>
    <dbReference type="NCBI Taxonomy" id="499555"/>
    <lineage>
        <taxon>Bacteria</taxon>
        <taxon>Bacillati</taxon>
        <taxon>Actinomycetota</taxon>
        <taxon>Actinomycetes</taxon>
        <taxon>Mycobacteriales</taxon>
        <taxon>Dietziaceae</taxon>
        <taxon>Dietzia</taxon>
    </lineage>
</organism>
<evidence type="ECO:0000313" key="2">
    <source>
        <dbReference type="EMBL" id="ANI91810.1"/>
    </source>
</evidence>